<sequence length="296" mass="32747">MATIAVLGVNGFLGESVINSLLSEPFISNIKTPIRLLTTSDKKPIESSNVEYINIKDQKLDSHLTGVDALINLIGFPNGANEDIIKSAVASNVKLYIPSQFGFNMEQVHSLLPNWLHGKIEHSEKARAAGLKTIDFNTSLFYVNFGGPFVSPLVTLDSEKATILGDGKTSVNPSTLTDIGKSIASVVTSNDYSKLPNKIRIYSDNITVEDLLTKYEQDYNVKLTKEFKSDQEFLQNVVDKYNKDGFNPDDFFQYLAAILIAGEGKGTIVEGDNEKEIINPNESLFKWTKLSEFPKI</sequence>
<comment type="caution">
    <text evidence="4">The sequence shown here is derived from an EMBL/GenBank/DDBJ whole genome shotgun (WGS) entry which is preliminary data.</text>
</comment>
<dbReference type="Proteomes" id="UP000009328">
    <property type="component" value="Unassembled WGS sequence"/>
</dbReference>
<evidence type="ECO:0000313" key="5">
    <source>
        <dbReference type="Proteomes" id="UP000009328"/>
    </source>
</evidence>
<evidence type="ECO:0000259" key="3">
    <source>
        <dbReference type="Pfam" id="PF05368"/>
    </source>
</evidence>
<keyword evidence="5" id="KW-1185">Reference proteome</keyword>
<dbReference type="STRING" id="1206466.K0KV40"/>
<dbReference type="Gene3D" id="3.90.25.10">
    <property type="entry name" value="UDP-galactose 4-epimerase, domain 1"/>
    <property type="match status" value="1"/>
</dbReference>
<dbReference type="Gene3D" id="3.40.50.720">
    <property type="entry name" value="NAD(P)-binding Rossmann-like Domain"/>
    <property type="match status" value="1"/>
</dbReference>
<accession>K0KV40</accession>
<dbReference type="EC" id="1.3.1.-" evidence="4"/>
<dbReference type="EMBL" id="CAIF01000327">
    <property type="protein sequence ID" value="CCH47111.1"/>
    <property type="molecule type" value="Genomic_DNA"/>
</dbReference>
<organism evidence="4 5">
    <name type="scientific">Wickerhamomyces ciferrii (strain ATCC 14091 / BCRC 22168 / CBS 111 / JCM 3599 / NBRC 0793 / NRRL Y-1031 F-60-10)</name>
    <name type="common">Yeast</name>
    <name type="synonym">Pichia ciferrii</name>
    <dbReference type="NCBI Taxonomy" id="1206466"/>
    <lineage>
        <taxon>Eukaryota</taxon>
        <taxon>Fungi</taxon>
        <taxon>Dikarya</taxon>
        <taxon>Ascomycota</taxon>
        <taxon>Saccharomycotina</taxon>
        <taxon>Saccharomycetes</taxon>
        <taxon>Phaffomycetales</taxon>
        <taxon>Wickerhamomycetaceae</taxon>
        <taxon>Wickerhamomyces</taxon>
    </lineage>
</organism>
<dbReference type="AlphaFoldDB" id="K0KV40"/>
<dbReference type="InterPro" id="IPR051609">
    <property type="entry name" value="NmrA/Isoflavone_reductase-like"/>
</dbReference>
<dbReference type="InterPro" id="IPR008030">
    <property type="entry name" value="NmrA-like"/>
</dbReference>
<protein>
    <submittedName>
        <fullName evidence="4">Isoflavone reductase IRL</fullName>
        <ecNumber evidence="4">1.3.1.-</ecNumber>
    </submittedName>
</protein>
<proteinExistence type="predicted"/>
<dbReference type="eggNOG" id="ENOG502S12R">
    <property type="taxonomic scope" value="Eukaryota"/>
</dbReference>
<dbReference type="GO" id="GO:0016491">
    <property type="term" value="F:oxidoreductase activity"/>
    <property type="evidence" value="ECO:0007669"/>
    <property type="project" value="UniProtKB-KW"/>
</dbReference>
<evidence type="ECO:0000256" key="2">
    <source>
        <dbReference type="ARBA" id="ARBA00023002"/>
    </source>
</evidence>
<dbReference type="PANTHER" id="PTHR47706:SF9">
    <property type="entry name" value="NMRA-LIKE DOMAIN-CONTAINING PROTEIN-RELATED"/>
    <property type="match status" value="1"/>
</dbReference>
<gene>
    <name evidence="4" type="primary">IRL</name>
    <name evidence="4" type="ORF">BN7_6722</name>
</gene>
<keyword evidence="1" id="KW-0521">NADP</keyword>
<evidence type="ECO:0000256" key="1">
    <source>
        <dbReference type="ARBA" id="ARBA00022857"/>
    </source>
</evidence>
<reference evidence="4 5" key="1">
    <citation type="journal article" date="2012" name="Eukaryot. Cell">
        <title>Draft genome sequence of Wickerhamomyces ciferrii NRRL Y-1031 F-60-10.</title>
        <authorList>
            <person name="Schneider J."/>
            <person name="Andrea H."/>
            <person name="Blom J."/>
            <person name="Jaenicke S."/>
            <person name="Ruckert C."/>
            <person name="Schorsch C."/>
            <person name="Szczepanowski R."/>
            <person name="Farwick M."/>
            <person name="Goesmann A."/>
            <person name="Puhler A."/>
            <person name="Schaffer S."/>
            <person name="Tauch A."/>
            <person name="Kohler T."/>
            <person name="Brinkrolf K."/>
        </authorList>
    </citation>
    <scope>NUCLEOTIDE SEQUENCE [LARGE SCALE GENOMIC DNA]</scope>
    <source>
        <strain evidence="5">ATCC 14091 / BCRC 22168 / CBS 111 / JCM 3599 / NBRC 0793 / NRRL Y-1031 F-60-10</strain>
    </source>
</reference>
<feature type="domain" description="NmrA-like" evidence="3">
    <location>
        <begin position="3"/>
        <end position="241"/>
    </location>
</feature>
<dbReference type="InterPro" id="IPR036291">
    <property type="entry name" value="NAD(P)-bd_dom_sf"/>
</dbReference>
<dbReference type="InParanoid" id="K0KV40"/>
<dbReference type="PANTHER" id="PTHR47706">
    <property type="entry name" value="NMRA-LIKE FAMILY PROTEIN"/>
    <property type="match status" value="1"/>
</dbReference>
<name>K0KV40_WICCF</name>
<dbReference type="Pfam" id="PF05368">
    <property type="entry name" value="NmrA"/>
    <property type="match status" value="1"/>
</dbReference>
<dbReference type="HOGENOM" id="CLU_058266_0_0_1"/>
<evidence type="ECO:0000313" key="4">
    <source>
        <dbReference type="EMBL" id="CCH47111.1"/>
    </source>
</evidence>
<keyword evidence="2 4" id="KW-0560">Oxidoreductase</keyword>
<dbReference type="SUPFAM" id="SSF51735">
    <property type="entry name" value="NAD(P)-binding Rossmann-fold domains"/>
    <property type="match status" value="1"/>
</dbReference>